<evidence type="ECO:0000313" key="2">
    <source>
        <dbReference type="EMBL" id="CRZ09471.1"/>
    </source>
</evidence>
<feature type="transmembrane region" description="Helical" evidence="1">
    <location>
        <begin position="24"/>
        <end position="43"/>
    </location>
</feature>
<proteinExistence type="predicted"/>
<dbReference type="EMBL" id="HACM01009029">
    <property type="protein sequence ID" value="CRZ09471.1"/>
    <property type="molecule type" value="Transcribed_RNA"/>
</dbReference>
<accession>A0A0H5R6M1</accession>
<organism evidence="2">
    <name type="scientific">Spongospora subterranea</name>
    <dbReference type="NCBI Taxonomy" id="70186"/>
    <lineage>
        <taxon>Eukaryota</taxon>
        <taxon>Sar</taxon>
        <taxon>Rhizaria</taxon>
        <taxon>Endomyxa</taxon>
        <taxon>Phytomyxea</taxon>
        <taxon>Plasmodiophorida</taxon>
        <taxon>Plasmodiophoridae</taxon>
        <taxon>Spongospora</taxon>
    </lineage>
</organism>
<feature type="non-terminal residue" evidence="2">
    <location>
        <position position="1"/>
    </location>
</feature>
<feature type="transmembrane region" description="Helical" evidence="1">
    <location>
        <begin position="121"/>
        <end position="141"/>
    </location>
</feature>
<reference evidence="2" key="1">
    <citation type="submission" date="2015-04" db="EMBL/GenBank/DDBJ databases">
        <title>The genome sequence of the plant pathogenic Rhizarian Plasmodiophora brassicae reveals insights in its biotrophic life cycle and the origin of chitin synthesis.</title>
        <authorList>
            <person name="Schwelm A."/>
            <person name="Fogelqvist J."/>
            <person name="Knaust A."/>
            <person name="Julke S."/>
            <person name="Lilja T."/>
            <person name="Dhandapani V."/>
            <person name="Bonilla-Rosso G."/>
            <person name="Karlsson M."/>
            <person name="Shevchenko A."/>
            <person name="Choi S.R."/>
            <person name="Kim H.G."/>
            <person name="Park J.Y."/>
            <person name="Lim Y.P."/>
            <person name="Ludwig-Muller J."/>
            <person name="Dixelius C."/>
        </authorList>
    </citation>
    <scope>NUCLEOTIDE SEQUENCE</scope>
    <source>
        <tissue evidence="2">Potato root galls</tissue>
    </source>
</reference>
<name>A0A0H5R6M1_9EUKA</name>
<keyword evidence="1" id="KW-0812">Transmembrane</keyword>
<keyword evidence="1" id="KW-1133">Transmembrane helix</keyword>
<sequence>VGTLSALGRTQRANTKIKRLIDRLIPNMIPILVILSCLLVAPIQSHDDTSSLHNEIEPLTDEKNEGGLEEISQELLRFRALSTKVDELGNKLSQKSFDEVVELMTKVFADLRSKSETDRDAYGLLILKILNIKNLILIINYDSLLKFNRLVLKKLTLDRHRDYNREIIIEYRDLRDKLPLLSFDNEFIVRHLIRSNIDKEFFEMVIKINDIRRLKLESILYKNRTPKDICLYESIPIIVLFVCLALLFRFLHTGDMTLLKV</sequence>
<dbReference type="AlphaFoldDB" id="A0A0H5R6M1"/>
<protein>
    <submittedName>
        <fullName evidence="2">Uncharacterized protein</fullName>
    </submittedName>
</protein>
<evidence type="ECO:0000256" key="1">
    <source>
        <dbReference type="SAM" id="Phobius"/>
    </source>
</evidence>
<feature type="transmembrane region" description="Helical" evidence="1">
    <location>
        <begin position="229"/>
        <end position="251"/>
    </location>
</feature>
<keyword evidence="1" id="KW-0472">Membrane</keyword>